<evidence type="ECO:0000259" key="6">
    <source>
        <dbReference type="Pfam" id="PF01370"/>
    </source>
</evidence>
<accession>A0ABT4IXG6</accession>
<dbReference type="Gene3D" id="3.40.50.720">
    <property type="entry name" value="NAD(P)-binding Rossmann-like Domain"/>
    <property type="match status" value="1"/>
</dbReference>
<gene>
    <name evidence="7" type="ORF">L0635_11335</name>
</gene>
<dbReference type="Pfam" id="PF01370">
    <property type="entry name" value="Epimerase"/>
    <property type="match status" value="1"/>
</dbReference>
<name>A0ABT4IXG6_9GAMM</name>
<dbReference type="EMBL" id="JAKNQU010000003">
    <property type="protein sequence ID" value="MCZ0927679.1"/>
    <property type="molecule type" value="Genomic_DNA"/>
</dbReference>
<evidence type="ECO:0000256" key="3">
    <source>
        <dbReference type="ARBA" id="ARBA00018569"/>
    </source>
</evidence>
<dbReference type="InterPro" id="IPR001509">
    <property type="entry name" value="Epimerase_deHydtase"/>
</dbReference>
<protein>
    <recommendedName>
        <fullName evidence="3">UDP-glucose 4-epimerase</fullName>
    </recommendedName>
    <alternativeName>
        <fullName evidence="5">Galactowaldenase</fullName>
    </alternativeName>
    <alternativeName>
        <fullName evidence="4">UDP-galactose 4-epimerase</fullName>
    </alternativeName>
</protein>
<sequence>MLDHNDKRVLVTGGAGFIGSHTVDLLLASGYSVRVLDNFSSGRQANLPEHKHLDVMQGDIRSREDVSAAMRGITHCLHLAAQVSVSRSVEDPYDSATHNILGALNVMQSAAQAKVTKLVYASSAAVYGVPTQLPLTEESCQQPLSPYGLEKWVDERYAALLASLHNLPSLGLRYFNVYGPRQDPHSSYAGVVARFIDRLLAHQAPIVYGDGHQSRDFIYVGDVARANLTALFSEQCGICNVATGQRINLLELIDLLNHFTGCSLPAQHLPAKAEDIQHSYGDPQRLAEWLSLSPQWTLSEGLSELIQDYRHTIARESASPLKVSA</sequence>
<evidence type="ECO:0000256" key="5">
    <source>
        <dbReference type="ARBA" id="ARBA00033067"/>
    </source>
</evidence>
<dbReference type="Proteomes" id="UP001321125">
    <property type="component" value="Unassembled WGS sequence"/>
</dbReference>
<dbReference type="RefSeq" id="WP_268901881.1">
    <property type="nucleotide sequence ID" value="NZ_JAKNQT010000002.1"/>
</dbReference>
<comment type="caution">
    <text evidence="7">The sequence shown here is derived from an EMBL/GenBank/DDBJ whole genome shotgun (WGS) entry which is preliminary data.</text>
</comment>
<dbReference type="Gene3D" id="3.90.25.10">
    <property type="entry name" value="UDP-galactose 4-epimerase, domain 1"/>
    <property type="match status" value="1"/>
</dbReference>
<evidence type="ECO:0000313" key="7">
    <source>
        <dbReference type="EMBL" id="MCZ0927679.1"/>
    </source>
</evidence>
<comment type="similarity">
    <text evidence="2">Belongs to the NAD(P)-dependent epimerase/dehydratase family.</text>
</comment>
<reference evidence="7 8" key="1">
    <citation type="submission" date="2022-02" db="EMBL/GenBank/DDBJ databases">
        <title>Study of halophilic communities from a Mexican lake.</title>
        <authorList>
            <person name="Hernandez-Soto L.M."/>
            <person name="Martinez-Abarca F."/>
            <person name="Ramirez-Saad H.C."/>
            <person name="Aguirre-Garrido J.F."/>
        </authorList>
    </citation>
    <scope>NUCLEOTIDE SEQUENCE [LARGE SCALE GENOMIC DNA]</scope>
    <source>
        <strain evidence="7 8">Hjan13</strain>
    </source>
</reference>
<dbReference type="SUPFAM" id="SSF51735">
    <property type="entry name" value="NAD(P)-binding Rossmann-fold domains"/>
    <property type="match status" value="1"/>
</dbReference>
<dbReference type="PANTHER" id="PTHR43725">
    <property type="entry name" value="UDP-GLUCOSE 4-EPIMERASE"/>
    <property type="match status" value="1"/>
</dbReference>
<evidence type="ECO:0000256" key="1">
    <source>
        <dbReference type="ARBA" id="ARBA00004947"/>
    </source>
</evidence>
<keyword evidence="8" id="KW-1185">Reference proteome</keyword>
<dbReference type="InterPro" id="IPR036291">
    <property type="entry name" value="NAD(P)-bd_dom_sf"/>
</dbReference>
<proteinExistence type="inferred from homology"/>
<evidence type="ECO:0000313" key="8">
    <source>
        <dbReference type="Proteomes" id="UP001321125"/>
    </source>
</evidence>
<feature type="domain" description="NAD-dependent epimerase/dehydratase" evidence="6">
    <location>
        <begin position="9"/>
        <end position="233"/>
    </location>
</feature>
<evidence type="ECO:0000256" key="2">
    <source>
        <dbReference type="ARBA" id="ARBA00007637"/>
    </source>
</evidence>
<organism evidence="7 8">
    <name type="scientific">Vreelandella janggokensis</name>
    <dbReference type="NCBI Taxonomy" id="370767"/>
    <lineage>
        <taxon>Bacteria</taxon>
        <taxon>Pseudomonadati</taxon>
        <taxon>Pseudomonadota</taxon>
        <taxon>Gammaproteobacteria</taxon>
        <taxon>Oceanospirillales</taxon>
        <taxon>Halomonadaceae</taxon>
        <taxon>Vreelandella</taxon>
    </lineage>
</organism>
<comment type="pathway">
    <text evidence="1">Carbohydrate metabolism; galactose metabolism.</text>
</comment>
<evidence type="ECO:0000256" key="4">
    <source>
        <dbReference type="ARBA" id="ARBA00031367"/>
    </source>
</evidence>